<dbReference type="Proteomes" id="UP000267908">
    <property type="component" value="Unassembled WGS sequence"/>
</dbReference>
<dbReference type="EMBL" id="RBQG01000069">
    <property type="protein sequence ID" value="RMP16851.1"/>
    <property type="molecule type" value="Genomic_DNA"/>
</dbReference>
<dbReference type="EMBL" id="RBRA01000354">
    <property type="protein sequence ID" value="RMQ16855.1"/>
    <property type="molecule type" value="Genomic_DNA"/>
</dbReference>
<accession>A0A0P9PQY0</accession>
<dbReference type="InterPro" id="IPR014508">
    <property type="entry name" value="UCP020555_TPR-like"/>
</dbReference>
<dbReference type="PIRSF" id="PIRSF020555">
    <property type="entry name" value="UCP020555"/>
    <property type="match status" value="1"/>
</dbReference>
<proteinExistence type="predicted"/>
<evidence type="ECO:0000313" key="1">
    <source>
        <dbReference type="EMBL" id="RMP16851.1"/>
    </source>
</evidence>
<dbReference type="Pfam" id="PF16068">
    <property type="entry name" value="DUF4810"/>
    <property type="match status" value="1"/>
</dbReference>
<comment type="caution">
    <text evidence="1">The sequence shown here is derived from an EMBL/GenBank/DDBJ whole genome shotgun (WGS) entry which is preliminary data.</text>
</comment>
<organism evidence="1 3">
    <name type="scientific">Pseudomonas syringae pv. delphinii</name>
    <dbReference type="NCBI Taxonomy" id="192088"/>
    <lineage>
        <taxon>Bacteria</taxon>
        <taxon>Pseudomonadati</taxon>
        <taxon>Pseudomonadota</taxon>
        <taxon>Gammaproteobacteria</taxon>
        <taxon>Pseudomonadales</taxon>
        <taxon>Pseudomonadaceae</taxon>
        <taxon>Pseudomonas</taxon>
    </lineage>
</organism>
<sequence length="132" mass="14783">MFQREFVVFMNMNNISLRSAAMLLVAGVCVTGCAPQPKTLYQWGSYQPEVYEYFKGEPKEVQVAKLEEDLQKIRSANATPPPGYHAQLGMLYGGLGKDDQMVQELRTEKALFPESATYMDFLLKNAHAGVAK</sequence>
<protein>
    <recommendedName>
        <fullName evidence="5">Lipoprotein</fullName>
    </recommendedName>
</protein>
<evidence type="ECO:0000313" key="3">
    <source>
        <dbReference type="Proteomes" id="UP000267908"/>
    </source>
</evidence>
<evidence type="ECO:0000313" key="2">
    <source>
        <dbReference type="EMBL" id="RMQ16855.1"/>
    </source>
</evidence>
<evidence type="ECO:0000313" key="4">
    <source>
        <dbReference type="Proteomes" id="UP000269044"/>
    </source>
</evidence>
<gene>
    <name evidence="2" type="ORF">ALQ08_03808</name>
    <name evidence="1" type="ORF">ALQ28_02935</name>
</gene>
<dbReference type="Proteomes" id="UP000269044">
    <property type="component" value="Unassembled WGS sequence"/>
</dbReference>
<reference evidence="3 4" key="1">
    <citation type="submission" date="2018-08" db="EMBL/GenBank/DDBJ databases">
        <title>Recombination of ecologically and evolutionarily significant loci maintains genetic cohesion in the Pseudomonas syringae species complex.</title>
        <authorList>
            <person name="Dillon M."/>
            <person name="Thakur S."/>
            <person name="Almeida R.N.D."/>
            <person name="Weir B.S."/>
            <person name="Guttman D.S."/>
        </authorList>
    </citation>
    <scope>NUCLEOTIDE SEQUENCE [LARGE SCALE GENOMIC DNA]</scope>
    <source>
        <strain evidence="2 4">ICMP 13052</strain>
        <strain evidence="1 3">ICMP 4330</strain>
    </source>
</reference>
<name>A0A0P9PQY0_9PSED</name>
<dbReference type="AlphaFoldDB" id="A0A0P9PQY0"/>
<evidence type="ECO:0008006" key="5">
    <source>
        <dbReference type="Google" id="ProtNLM"/>
    </source>
</evidence>